<accession>A0ABV2ATW6</accession>
<reference evidence="1 2" key="1">
    <citation type="journal article" date="2024" name="BMC Biol.">
        <title>Comparative genomics of Ascetosporea gives new insight into the evolutionary basis for animal parasitism in Rhizaria.</title>
        <authorList>
            <person name="Hiltunen Thoren M."/>
            <person name="Onut-Brannstrom I."/>
            <person name="Alfjorden A."/>
            <person name="Peckova H."/>
            <person name="Swords F."/>
            <person name="Hooper C."/>
            <person name="Holzer A.S."/>
            <person name="Bass D."/>
            <person name="Burki F."/>
        </authorList>
    </citation>
    <scope>NUCLEOTIDE SEQUENCE [LARGE SCALE GENOMIC DNA]</scope>
    <source>
        <strain evidence="1">20-A016</strain>
    </source>
</reference>
<evidence type="ECO:0000313" key="1">
    <source>
        <dbReference type="EMBL" id="MES1922822.1"/>
    </source>
</evidence>
<name>A0ABV2ATW6_9EUKA</name>
<comment type="caution">
    <text evidence="1">The sequence shown here is derived from an EMBL/GenBank/DDBJ whole genome shotgun (WGS) entry which is preliminary data.</text>
</comment>
<evidence type="ECO:0000313" key="2">
    <source>
        <dbReference type="Proteomes" id="UP001439008"/>
    </source>
</evidence>
<organism evidence="1 2">
    <name type="scientific">Bonamia ostreae</name>
    <dbReference type="NCBI Taxonomy" id="126728"/>
    <lineage>
        <taxon>Eukaryota</taxon>
        <taxon>Sar</taxon>
        <taxon>Rhizaria</taxon>
        <taxon>Endomyxa</taxon>
        <taxon>Ascetosporea</taxon>
        <taxon>Haplosporida</taxon>
        <taxon>Bonamia</taxon>
    </lineage>
</organism>
<sequence length="99" mass="11892">MPLRFRSVTHYSQKYKYLSHNPPEGYLSKLEIARSNKLPNLGCNRLGYYFYTQCFYGVHHNLQVGFDVNKLITIQFMHFSVFWRKNLKRSTFKYSRSPS</sequence>
<keyword evidence="2" id="KW-1185">Reference proteome</keyword>
<protein>
    <submittedName>
        <fullName evidence="1">Uncharacterized protein</fullName>
    </submittedName>
</protein>
<proteinExistence type="predicted"/>
<dbReference type="EMBL" id="JBDODL010003818">
    <property type="protein sequence ID" value="MES1922822.1"/>
    <property type="molecule type" value="Genomic_DNA"/>
</dbReference>
<dbReference type="Proteomes" id="UP001439008">
    <property type="component" value="Unassembled WGS sequence"/>
</dbReference>
<gene>
    <name evidence="1" type="ORF">MHBO_004348</name>
</gene>